<evidence type="ECO:0000313" key="12">
    <source>
        <dbReference type="Proteomes" id="UP001417504"/>
    </source>
</evidence>
<dbReference type="EMBL" id="JBBNAE010000001">
    <property type="protein sequence ID" value="KAK9155445.1"/>
    <property type="molecule type" value="Genomic_DNA"/>
</dbReference>
<evidence type="ECO:0000256" key="6">
    <source>
        <dbReference type="ARBA" id="ARBA00022989"/>
    </source>
</evidence>
<feature type="transmembrane region" description="Helical" evidence="9">
    <location>
        <begin position="162"/>
        <end position="185"/>
    </location>
</feature>
<evidence type="ECO:0000256" key="9">
    <source>
        <dbReference type="SAM" id="Phobius"/>
    </source>
</evidence>
<feature type="transmembrane region" description="Helical" evidence="9">
    <location>
        <begin position="234"/>
        <end position="257"/>
    </location>
</feature>
<reference evidence="11 12" key="1">
    <citation type="submission" date="2024-01" db="EMBL/GenBank/DDBJ databases">
        <title>Genome assemblies of Stephania.</title>
        <authorList>
            <person name="Yang L."/>
        </authorList>
    </citation>
    <scope>NUCLEOTIDE SEQUENCE [LARGE SCALE GENOMIC DNA]</scope>
    <source>
        <strain evidence="11">QJT</strain>
        <tissue evidence="11">Leaf</tissue>
    </source>
</reference>
<dbReference type="Pfam" id="PF13813">
    <property type="entry name" value="MBOAT_2"/>
    <property type="match status" value="1"/>
</dbReference>
<protein>
    <recommendedName>
        <fullName evidence="10">Wax synthase domain-containing protein</fullName>
    </recommendedName>
</protein>
<evidence type="ECO:0000256" key="8">
    <source>
        <dbReference type="ARBA" id="ARBA00023315"/>
    </source>
</evidence>
<evidence type="ECO:0000256" key="5">
    <source>
        <dbReference type="ARBA" id="ARBA00022692"/>
    </source>
</evidence>
<name>A0AAP0KQE6_9MAGN</name>
<evidence type="ECO:0000259" key="10">
    <source>
        <dbReference type="Pfam" id="PF13813"/>
    </source>
</evidence>
<dbReference type="GO" id="GO:0008374">
    <property type="term" value="F:O-acyltransferase activity"/>
    <property type="evidence" value="ECO:0007669"/>
    <property type="project" value="InterPro"/>
</dbReference>
<dbReference type="PANTHER" id="PTHR31595">
    <property type="entry name" value="LONG-CHAIN-ALCOHOL O-FATTY-ACYLTRANSFERASE 3-RELATED"/>
    <property type="match status" value="1"/>
</dbReference>
<feature type="transmembrane region" description="Helical" evidence="9">
    <location>
        <begin position="139"/>
        <end position="156"/>
    </location>
</feature>
<keyword evidence="7 9" id="KW-0472">Membrane</keyword>
<dbReference type="Proteomes" id="UP001417504">
    <property type="component" value="Unassembled WGS sequence"/>
</dbReference>
<comment type="caution">
    <text evidence="11">The sequence shown here is derived from an EMBL/GenBank/DDBJ whole genome shotgun (WGS) entry which is preliminary data.</text>
</comment>
<comment type="subcellular location">
    <subcellularLocation>
        <location evidence="1">Membrane</location>
        <topology evidence="1">Multi-pass membrane protein</topology>
    </subcellularLocation>
</comment>
<evidence type="ECO:0000256" key="2">
    <source>
        <dbReference type="ARBA" id="ARBA00005179"/>
    </source>
</evidence>
<keyword evidence="5 9" id="KW-0812">Transmembrane</keyword>
<comment type="pathway">
    <text evidence="2">Secondary metabolite biosynthesis.</text>
</comment>
<keyword evidence="6 9" id="KW-1133">Transmembrane helix</keyword>
<evidence type="ECO:0000256" key="7">
    <source>
        <dbReference type="ARBA" id="ARBA00023136"/>
    </source>
</evidence>
<dbReference type="PANTHER" id="PTHR31595:SF57">
    <property type="entry name" value="OS04G0481900 PROTEIN"/>
    <property type="match status" value="1"/>
</dbReference>
<dbReference type="InterPro" id="IPR044851">
    <property type="entry name" value="Wax_synthase"/>
</dbReference>
<evidence type="ECO:0000313" key="11">
    <source>
        <dbReference type="EMBL" id="KAK9155445.1"/>
    </source>
</evidence>
<dbReference type="InterPro" id="IPR017088">
    <property type="entry name" value="Wax_synthase_Magnoliopsida"/>
</dbReference>
<evidence type="ECO:0000256" key="1">
    <source>
        <dbReference type="ARBA" id="ARBA00004141"/>
    </source>
</evidence>
<feature type="transmembrane region" description="Helical" evidence="9">
    <location>
        <begin position="298"/>
        <end position="319"/>
    </location>
</feature>
<dbReference type="InterPro" id="IPR032805">
    <property type="entry name" value="Wax_synthase_dom"/>
</dbReference>
<feature type="transmembrane region" description="Helical" evidence="9">
    <location>
        <begin position="20"/>
        <end position="40"/>
    </location>
</feature>
<accession>A0AAP0KQE6</accession>
<dbReference type="GO" id="GO:0006629">
    <property type="term" value="P:lipid metabolic process"/>
    <property type="evidence" value="ECO:0007669"/>
    <property type="project" value="InterPro"/>
</dbReference>
<keyword evidence="8" id="KW-0012">Acyltransferase</keyword>
<dbReference type="GO" id="GO:0016020">
    <property type="term" value="C:membrane"/>
    <property type="evidence" value="ECO:0007669"/>
    <property type="project" value="UniProtKB-SubCell"/>
</dbReference>
<gene>
    <name evidence="11" type="ORF">Sjap_002925</name>
</gene>
<dbReference type="PIRSF" id="PIRSF037006">
    <property type="entry name" value="Wax_synthase"/>
    <property type="match status" value="1"/>
</dbReference>
<proteinExistence type="inferred from homology"/>
<organism evidence="11 12">
    <name type="scientific">Stephania japonica</name>
    <dbReference type="NCBI Taxonomy" id="461633"/>
    <lineage>
        <taxon>Eukaryota</taxon>
        <taxon>Viridiplantae</taxon>
        <taxon>Streptophyta</taxon>
        <taxon>Embryophyta</taxon>
        <taxon>Tracheophyta</taxon>
        <taxon>Spermatophyta</taxon>
        <taxon>Magnoliopsida</taxon>
        <taxon>Ranunculales</taxon>
        <taxon>Menispermaceae</taxon>
        <taxon>Menispermoideae</taxon>
        <taxon>Cissampelideae</taxon>
        <taxon>Stephania</taxon>
    </lineage>
</organism>
<keyword evidence="12" id="KW-1185">Reference proteome</keyword>
<dbReference type="AlphaFoldDB" id="A0AAP0KQE6"/>
<feature type="transmembrane region" description="Helical" evidence="9">
    <location>
        <begin position="52"/>
        <end position="71"/>
    </location>
</feature>
<keyword evidence="4" id="KW-0808">Transferase</keyword>
<comment type="similarity">
    <text evidence="3">Belongs to the wax synthase family.</text>
</comment>
<evidence type="ECO:0000256" key="4">
    <source>
        <dbReference type="ARBA" id="ARBA00022679"/>
    </source>
</evidence>
<feature type="domain" description="Wax synthase" evidence="10">
    <location>
        <begin position="196"/>
        <end position="274"/>
    </location>
</feature>
<evidence type="ECO:0000256" key="3">
    <source>
        <dbReference type="ARBA" id="ARBA00007282"/>
    </source>
</evidence>
<sequence length="352" mass="40294">MIKAYRLNQLPIMDDGQEFLLSNFWKAWIAALASLTYSYYISKTIKPGMMRLISFLPIIALFTLLPLTLFPSPHLCGITAFFLTWLANFKLLLFAFDTGPLSSSSPLSLIQYIAQASLPIKVRHSQDNTIMGSSSSVNYALKFLLLVLLLRIYQYRPHLHPQLLLVINCAHLYLTGEILLALFAAPARALLKIDIEPQFNEPYLATSLQDFWGRRWNLMVTSILRPSVYEPVRLVLGAPCAVVATFLVSGLMHELIYYYLTRVRPTWEVSWFFVLHGLCTAVEIVVKRSELGEKWRVNRVVSGVLSIGFVMGTSFWLFFPQIVSNEVDLRVIQEHGIAFQFVKEHVLRYLRE</sequence>